<evidence type="ECO:0000256" key="1">
    <source>
        <dbReference type="SAM" id="Coils"/>
    </source>
</evidence>
<dbReference type="KEGG" id="fwa:DCMF_15830"/>
<evidence type="ECO:0000313" key="4">
    <source>
        <dbReference type="Proteomes" id="UP000323521"/>
    </source>
</evidence>
<accession>A0A3G1L1Z5</accession>
<dbReference type="RefSeq" id="WP_148135320.1">
    <property type="nucleotide sequence ID" value="NZ_CP017634.1"/>
</dbReference>
<dbReference type="OrthoDB" id="5338490at2"/>
<evidence type="ECO:0000259" key="2">
    <source>
        <dbReference type="Pfam" id="PF02582"/>
    </source>
</evidence>
<gene>
    <name evidence="3" type="ORF">DCMF_15830</name>
</gene>
<keyword evidence="4" id="KW-1185">Reference proteome</keyword>
<dbReference type="Pfam" id="PF02582">
    <property type="entry name" value="DUF155"/>
    <property type="match status" value="1"/>
</dbReference>
<name>A0A3G1L1Z5_FORW1</name>
<reference evidence="3 4" key="1">
    <citation type="submission" date="2016-10" db="EMBL/GenBank/DDBJ databases">
        <title>Complete Genome Sequence of Peptococcaceae strain DCMF.</title>
        <authorList>
            <person name="Edwards R.J."/>
            <person name="Holland S.I."/>
            <person name="Deshpande N.P."/>
            <person name="Wong Y.K."/>
            <person name="Ertan H."/>
            <person name="Manefield M."/>
            <person name="Russell T.L."/>
            <person name="Lee M.J."/>
        </authorList>
    </citation>
    <scope>NUCLEOTIDE SEQUENCE [LARGE SCALE GENOMIC DNA]</scope>
    <source>
        <strain evidence="3 4">DCMF</strain>
    </source>
</reference>
<dbReference type="PANTHER" id="PTHR16255:SF1">
    <property type="entry name" value="REQUIRED FOR MEIOTIC NUCLEAR DIVISION PROTEIN 1 HOMOLOG"/>
    <property type="match status" value="1"/>
</dbReference>
<dbReference type="EMBL" id="CP017634">
    <property type="protein sequence ID" value="ATW28649.1"/>
    <property type="molecule type" value="Genomic_DNA"/>
</dbReference>
<protein>
    <recommendedName>
        <fullName evidence="2">DUF155 domain-containing protein</fullName>
    </recommendedName>
</protein>
<proteinExistence type="predicted"/>
<sequence>MQIAEFKALALDNEINLNKMAAHFGIEKKFKWEDPLILGNNYLKGILQVPEQKTVLVFSFGSLVCINCQDHEITDILKYLHKIDASLNIQSPFTYSDDYKMEINPESQTVFNFDYIVSPEFKNYHQEILAIVLAKSVALDRIEDAINGLLDEIESKIDRLEKGRLNISDRSLALISSQVLRFKYNTISYLMLLDKPEITWLNEESQEFFTDMSKLFELDDRYESIHHKTEILMDITQVLSDLTHAERGTRLEWMIIILIAFEILLSLAEKLI</sequence>
<organism evidence="3 4">
    <name type="scientific">Formimonas warabiya</name>
    <dbReference type="NCBI Taxonomy" id="1761012"/>
    <lineage>
        <taxon>Bacteria</taxon>
        <taxon>Bacillati</taxon>
        <taxon>Bacillota</taxon>
        <taxon>Clostridia</taxon>
        <taxon>Eubacteriales</taxon>
        <taxon>Peptococcaceae</taxon>
        <taxon>Candidatus Formimonas</taxon>
    </lineage>
</organism>
<dbReference type="Proteomes" id="UP000323521">
    <property type="component" value="Chromosome"/>
</dbReference>
<feature type="coiled-coil region" evidence="1">
    <location>
        <begin position="139"/>
        <end position="170"/>
    </location>
</feature>
<dbReference type="InterPro" id="IPR051624">
    <property type="entry name" value="RMD1/Sad1-interacting"/>
</dbReference>
<dbReference type="PANTHER" id="PTHR16255">
    <property type="entry name" value="REQUIRED FOR MEIOTIC NUCLEAR DIVISION PROTEIN 1 HOMOLOG"/>
    <property type="match status" value="1"/>
</dbReference>
<keyword evidence="1" id="KW-0175">Coiled coil</keyword>
<feature type="domain" description="DUF155" evidence="2">
    <location>
        <begin position="55"/>
        <end position="225"/>
    </location>
</feature>
<evidence type="ECO:0000313" key="3">
    <source>
        <dbReference type="EMBL" id="ATW28649.1"/>
    </source>
</evidence>
<dbReference type="InterPro" id="IPR003734">
    <property type="entry name" value="DUF155"/>
</dbReference>
<dbReference type="AlphaFoldDB" id="A0A3G1L1Z5"/>